<gene>
    <name evidence="2" type="ORF">BYL167_LOCUS50649</name>
</gene>
<comment type="caution">
    <text evidence="2">The sequence shown here is derived from an EMBL/GenBank/DDBJ whole genome shotgun (WGS) entry which is preliminary data.</text>
</comment>
<protein>
    <submittedName>
        <fullName evidence="2">Uncharacterized protein</fullName>
    </submittedName>
</protein>
<evidence type="ECO:0000313" key="2">
    <source>
        <dbReference type="EMBL" id="CAF4863148.1"/>
    </source>
</evidence>
<accession>A0A8S3C5M5</accession>
<feature type="region of interest" description="Disordered" evidence="1">
    <location>
        <begin position="1"/>
        <end position="21"/>
    </location>
</feature>
<organism evidence="2 3">
    <name type="scientific">Rotaria magnacalcarata</name>
    <dbReference type="NCBI Taxonomy" id="392030"/>
    <lineage>
        <taxon>Eukaryota</taxon>
        <taxon>Metazoa</taxon>
        <taxon>Spiralia</taxon>
        <taxon>Gnathifera</taxon>
        <taxon>Rotifera</taxon>
        <taxon>Eurotatoria</taxon>
        <taxon>Bdelloidea</taxon>
        <taxon>Philodinida</taxon>
        <taxon>Philodinidae</taxon>
        <taxon>Rotaria</taxon>
    </lineage>
</organism>
<evidence type="ECO:0000313" key="3">
    <source>
        <dbReference type="Proteomes" id="UP000681967"/>
    </source>
</evidence>
<feature type="non-terminal residue" evidence="2">
    <location>
        <position position="117"/>
    </location>
</feature>
<reference evidence="2" key="1">
    <citation type="submission" date="2021-02" db="EMBL/GenBank/DDBJ databases">
        <authorList>
            <person name="Nowell W R."/>
        </authorList>
    </citation>
    <scope>NUCLEOTIDE SEQUENCE</scope>
</reference>
<dbReference type="PANTHER" id="PTHR35190">
    <property type="entry name" value="PROTEIN DCD1B"/>
    <property type="match status" value="1"/>
</dbReference>
<dbReference type="EMBL" id="CAJOBH010156212">
    <property type="protein sequence ID" value="CAF4863148.1"/>
    <property type="molecule type" value="Genomic_DNA"/>
</dbReference>
<sequence>MCGNDTSHGDPNLNPIDDSPPKLIRTVENGSLYTVGSGEDQFWLVHVWGNTGYDYGFAYGTLLKEQIIQLQPIAWAHFEQQIMDELDKLKLPKWFEEIVASKGLAFALDFQNTLVEG</sequence>
<dbReference type="PANTHER" id="PTHR35190:SF2">
    <property type="entry name" value="PROTEIN DCD1B"/>
    <property type="match status" value="1"/>
</dbReference>
<name>A0A8S3C5M5_9BILA</name>
<evidence type="ECO:0000256" key="1">
    <source>
        <dbReference type="SAM" id="MobiDB-lite"/>
    </source>
</evidence>
<dbReference type="AlphaFoldDB" id="A0A8S3C5M5"/>
<proteinExistence type="predicted"/>
<dbReference type="InterPro" id="IPR047803">
    <property type="entry name" value="DCD1A/B-like"/>
</dbReference>
<dbReference type="Proteomes" id="UP000681967">
    <property type="component" value="Unassembled WGS sequence"/>
</dbReference>